<evidence type="ECO:0000313" key="8">
    <source>
        <dbReference type="Proteomes" id="UP001219518"/>
    </source>
</evidence>
<keyword evidence="3" id="KW-0862">Zinc</keyword>
<proteinExistence type="predicted"/>
<feature type="coiled-coil region" evidence="5">
    <location>
        <begin position="197"/>
        <end position="271"/>
    </location>
</feature>
<protein>
    <submittedName>
        <fullName evidence="7">PHD finger protein ING2</fullName>
    </submittedName>
</protein>
<reference evidence="7" key="1">
    <citation type="submission" date="2021-07" db="EMBL/GenBank/DDBJ databases">
        <authorList>
            <person name="Catto M.A."/>
            <person name="Jacobson A."/>
            <person name="Kennedy G."/>
            <person name="Labadie P."/>
            <person name="Hunt B.G."/>
            <person name="Srinivasan R."/>
        </authorList>
    </citation>
    <scope>NUCLEOTIDE SEQUENCE</scope>
    <source>
        <strain evidence="7">PL_HMW_Pooled</strain>
        <tissue evidence="7">Head</tissue>
    </source>
</reference>
<dbReference type="InterPro" id="IPR001965">
    <property type="entry name" value="Znf_PHD"/>
</dbReference>
<keyword evidence="8" id="KW-1185">Reference proteome</keyword>
<accession>A0AAE1I222</accession>
<evidence type="ECO:0000256" key="2">
    <source>
        <dbReference type="ARBA" id="ARBA00022771"/>
    </source>
</evidence>
<dbReference type="InterPro" id="IPR019787">
    <property type="entry name" value="Znf_PHD-finger"/>
</dbReference>
<reference evidence="7" key="2">
    <citation type="journal article" date="2023" name="BMC Genomics">
        <title>Pest status, molecular evolution, and epigenetic factors derived from the genome assembly of Frankliniella fusca, a thysanopteran phytovirus vector.</title>
        <authorList>
            <person name="Catto M.A."/>
            <person name="Labadie P.E."/>
            <person name="Jacobson A.L."/>
            <person name="Kennedy G.G."/>
            <person name="Srinivasan R."/>
            <person name="Hunt B.G."/>
        </authorList>
    </citation>
    <scope>NUCLEOTIDE SEQUENCE</scope>
    <source>
        <strain evidence="7">PL_HMW_Pooled</strain>
    </source>
</reference>
<evidence type="ECO:0000256" key="4">
    <source>
        <dbReference type="PROSITE-ProRule" id="PRU00146"/>
    </source>
</evidence>
<evidence type="ECO:0000313" key="7">
    <source>
        <dbReference type="EMBL" id="KAK3931511.1"/>
    </source>
</evidence>
<dbReference type="Proteomes" id="UP001219518">
    <property type="component" value="Unassembled WGS sequence"/>
</dbReference>
<keyword evidence="5" id="KW-0175">Coiled coil</keyword>
<name>A0AAE1I222_9NEOP</name>
<dbReference type="EMBL" id="JAHWGI010001426">
    <property type="protein sequence ID" value="KAK3931511.1"/>
    <property type="molecule type" value="Genomic_DNA"/>
</dbReference>
<organism evidence="7 8">
    <name type="scientific">Frankliniella fusca</name>
    <dbReference type="NCBI Taxonomy" id="407009"/>
    <lineage>
        <taxon>Eukaryota</taxon>
        <taxon>Metazoa</taxon>
        <taxon>Ecdysozoa</taxon>
        <taxon>Arthropoda</taxon>
        <taxon>Hexapoda</taxon>
        <taxon>Insecta</taxon>
        <taxon>Pterygota</taxon>
        <taxon>Neoptera</taxon>
        <taxon>Paraneoptera</taxon>
        <taxon>Thysanoptera</taxon>
        <taxon>Terebrantia</taxon>
        <taxon>Thripoidea</taxon>
        <taxon>Thripidae</taxon>
        <taxon>Frankliniella</taxon>
    </lineage>
</organism>
<comment type="caution">
    <text evidence="7">The sequence shown here is derived from an EMBL/GenBank/DDBJ whole genome shotgun (WGS) entry which is preliminary data.</text>
</comment>
<dbReference type="InterPro" id="IPR013083">
    <property type="entry name" value="Znf_RING/FYVE/PHD"/>
</dbReference>
<keyword evidence="1" id="KW-0479">Metal-binding</keyword>
<dbReference type="AlphaFoldDB" id="A0AAE1I222"/>
<dbReference type="SUPFAM" id="SSF57903">
    <property type="entry name" value="FYVE/PHD zinc finger"/>
    <property type="match status" value="1"/>
</dbReference>
<keyword evidence="2 4" id="KW-0863">Zinc-finger</keyword>
<evidence type="ECO:0000256" key="1">
    <source>
        <dbReference type="ARBA" id="ARBA00022723"/>
    </source>
</evidence>
<dbReference type="InterPro" id="IPR011011">
    <property type="entry name" value="Znf_FYVE_PHD"/>
</dbReference>
<gene>
    <name evidence="7" type="ORF">KUF71_006529</name>
</gene>
<evidence type="ECO:0000256" key="5">
    <source>
        <dbReference type="SAM" id="Coils"/>
    </source>
</evidence>
<evidence type="ECO:0000256" key="3">
    <source>
        <dbReference type="ARBA" id="ARBA00022833"/>
    </source>
</evidence>
<dbReference type="SMART" id="SM00249">
    <property type="entry name" value="PHD"/>
    <property type="match status" value="1"/>
</dbReference>
<evidence type="ECO:0000259" key="6">
    <source>
        <dbReference type="PROSITE" id="PS50016"/>
    </source>
</evidence>
<sequence length="275" mass="32193">MSGSKRRKNVEEKEEVYCLCHTEEWGPMVECCDCKMWCHYICVGLSEHKAVAKNWICPLCVRDTKIKSDIFKTLVEKGVLGQNNCQLEEENTEETVEFSRNLVALQGENKNLRRAKEEMLKNLEYLKIETENLKDMANDLQSQNEVLREENKSLKNLENLKIENEKLKRIGNDRQSQNQDLCRENESLKNLQDLKKLEDLEIENEKFKAVVANLQSQNEDLSQENQFLKNLEGFNKLEDLKVENEKLQTAINDLQLEVQEREQSISVLEEEKNIP</sequence>
<dbReference type="PROSITE" id="PS50016">
    <property type="entry name" value="ZF_PHD_2"/>
    <property type="match status" value="1"/>
</dbReference>
<dbReference type="GO" id="GO:0008270">
    <property type="term" value="F:zinc ion binding"/>
    <property type="evidence" value="ECO:0007669"/>
    <property type="project" value="UniProtKB-KW"/>
</dbReference>
<dbReference type="Gene3D" id="3.30.40.10">
    <property type="entry name" value="Zinc/RING finger domain, C3HC4 (zinc finger)"/>
    <property type="match status" value="1"/>
</dbReference>
<feature type="domain" description="PHD-type" evidence="6">
    <location>
        <begin position="15"/>
        <end position="63"/>
    </location>
</feature>
<feature type="coiled-coil region" evidence="5">
    <location>
        <begin position="102"/>
        <end position="170"/>
    </location>
</feature>